<sequence>MLGGSANVSRGYSAHLLRVDFTLKSGKLQLCLGDSSGDDYFAPTKIHVRGQASMIFPILVQLAGDA</sequence>
<dbReference type="AlphaFoldDB" id="A0A3S5ADS3"/>
<dbReference type="Proteomes" id="UP000784294">
    <property type="component" value="Unassembled WGS sequence"/>
</dbReference>
<evidence type="ECO:0000313" key="2">
    <source>
        <dbReference type="Proteomes" id="UP000784294"/>
    </source>
</evidence>
<dbReference type="EMBL" id="CAAALY010035301">
    <property type="protein sequence ID" value="VEL18024.1"/>
    <property type="molecule type" value="Genomic_DNA"/>
</dbReference>
<evidence type="ECO:0000313" key="1">
    <source>
        <dbReference type="EMBL" id="VEL18024.1"/>
    </source>
</evidence>
<keyword evidence="2" id="KW-1185">Reference proteome</keyword>
<organism evidence="1 2">
    <name type="scientific">Protopolystoma xenopodis</name>
    <dbReference type="NCBI Taxonomy" id="117903"/>
    <lineage>
        <taxon>Eukaryota</taxon>
        <taxon>Metazoa</taxon>
        <taxon>Spiralia</taxon>
        <taxon>Lophotrochozoa</taxon>
        <taxon>Platyhelminthes</taxon>
        <taxon>Monogenea</taxon>
        <taxon>Polyopisthocotylea</taxon>
        <taxon>Polystomatidea</taxon>
        <taxon>Polystomatidae</taxon>
        <taxon>Protopolystoma</taxon>
    </lineage>
</organism>
<reference evidence="1" key="1">
    <citation type="submission" date="2018-11" db="EMBL/GenBank/DDBJ databases">
        <authorList>
            <consortium name="Pathogen Informatics"/>
        </authorList>
    </citation>
    <scope>NUCLEOTIDE SEQUENCE</scope>
</reference>
<proteinExistence type="predicted"/>
<name>A0A3S5ADS3_9PLAT</name>
<comment type="caution">
    <text evidence="1">The sequence shown here is derived from an EMBL/GenBank/DDBJ whole genome shotgun (WGS) entry which is preliminary data.</text>
</comment>
<gene>
    <name evidence="1" type="ORF">PXEA_LOCUS11464</name>
</gene>
<accession>A0A3S5ADS3</accession>
<protein>
    <submittedName>
        <fullName evidence="1">Uncharacterized protein</fullName>
    </submittedName>
</protein>